<reference evidence="1 2" key="1">
    <citation type="journal article" date="2015" name="Nature">
        <title>rRNA introns, odd ribosomes, and small enigmatic genomes across a large radiation of phyla.</title>
        <authorList>
            <person name="Brown C.T."/>
            <person name="Hug L.A."/>
            <person name="Thomas B.C."/>
            <person name="Sharon I."/>
            <person name="Castelle C.J."/>
            <person name="Singh A."/>
            <person name="Wilkins M.J."/>
            <person name="Williams K.H."/>
            <person name="Banfield J.F."/>
        </authorList>
    </citation>
    <scope>NUCLEOTIDE SEQUENCE [LARGE SCALE GENOMIC DNA]</scope>
</reference>
<dbReference type="Proteomes" id="UP000034727">
    <property type="component" value="Unassembled WGS sequence"/>
</dbReference>
<organism evidence="1 2">
    <name type="scientific">Candidatus Jorgensenbacteria bacterium GW2011_GWA2_45_9</name>
    <dbReference type="NCBI Taxonomy" id="1618663"/>
    <lineage>
        <taxon>Bacteria</taxon>
        <taxon>Candidatus Joergenseniibacteriota</taxon>
    </lineage>
</organism>
<evidence type="ECO:0000313" key="2">
    <source>
        <dbReference type="Proteomes" id="UP000034727"/>
    </source>
</evidence>
<sequence length="85" mass="9735">MRSVKIKTHTRKVEYPTFTYEEKVKSESETEVESKSQIEKAGKEEKEIILPRLPVLANFPPVRGPEGFVIIEARIYGQRATNDSV</sequence>
<accession>A0A0G1QD93</accession>
<dbReference type="EMBL" id="LCLJ01000004">
    <property type="protein sequence ID" value="KKU15718.1"/>
    <property type="molecule type" value="Genomic_DNA"/>
</dbReference>
<proteinExistence type="predicted"/>
<gene>
    <name evidence="1" type="ORF">UX22_C0004G0039</name>
</gene>
<dbReference type="AlphaFoldDB" id="A0A0G1QD93"/>
<comment type="caution">
    <text evidence="1">The sequence shown here is derived from an EMBL/GenBank/DDBJ whole genome shotgun (WGS) entry which is preliminary data.</text>
</comment>
<evidence type="ECO:0000313" key="1">
    <source>
        <dbReference type="EMBL" id="KKU15718.1"/>
    </source>
</evidence>
<protein>
    <submittedName>
        <fullName evidence="1">Uncharacterized protein</fullName>
    </submittedName>
</protein>
<name>A0A0G1QD93_9BACT</name>